<dbReference type="OMA" id="CYFLGKN"/>
<dbReference type="KEGG" id="pmal:PMUG01_13018300"/>
<dbReference type="RefSeq" id="XP_028863569.1">
    <property type="nucleotide sequence ID" value="XM_029007151.1"/>
</dbReference>
<feature type="transmembrane region" description="Helical" evidence="2">
    <location>
        <begin position="334"/>
        <end position="357"/>
    </location>
</feature>
<dbReference type="PANTHER" id="PTHR16189:SF3">
    <property type="entry name" value="AMINO ACID TRANSPORTER TRANSMEMBRANE DOMAIN-CONTAINING PROTEIN"/>
    <property type="match status" value="1"/>
</dbReference>
<feature type="transmembrane region" description="Helical" evidence="2">
    <location>
        <begin position="99"/>
        <end position="120"/>
    </location>
</feature>
<keyword evidence="2" id="KW-0812">Transmembrane</keyword>
<dbReference type="VEuPathDB" id="PlasmoDB:PmUG01_13018300"/>
<feature type="transmembrane region" description="Helical" evidence="2">
    <location>
        <begin position="415"/>
        <end position="437"/>
    </location>
</feature>
<evidence type="ECO:0000256" key="2">
    <source>
        <dbReference type="SAM" id="Phobius"/>
    </source>
</evidence>
<protein>
    <submittedName>
        <fullName evidence="3">Amino acid transporter, putative</fullName>
    </submittedName>
</protein>
<feature type="compositionally biased region" description="Polar residues" evidence="1">
    <location>
        <begin position="885"/>
        <end position="896"/>
    </location>
</feature>
<accession>A0A1D3TCC5</accession>
<gene>
    <name evidence="3" type="primary">PmUG01_13018300</name>
    <name evidence="3" type="ORF">PMUG01_13018300</name>
</gene>
<feature type="compositionally biased region" description="Basic and acidic residues" evidence="1">
    <location>
        <begin position="1072"/>
        <end position="1081"/>
    </location>
</feature>
<feature type="transmembrane region" description="Helical" evidence="2">
    <location>
        <begin position="377"/>
        <end position="403"/>
    </location>
</feature>
<dbReference type="OrthoDB" id="294541at2759"/>
<dbReference type="EMBL" id="LT594634">
    <property type="protein sequence ID" value="SCP02536.1"/>
    <property type="molecule type" value="Genomic_DNA"/>
</dbReference>
<keyword evidence="2" id="KW-0472">Membrane</keyword>
<keyword evidence="2" id="KW-1133">Transmembrane helix</keyword>
<feature type="transmembrane region" description="Helical" evidence="2">
    <location>
        <begin position="247"/>
        <end position="266"/>
    </location>
</feature>
<feature type="transmembrane region" description="Helical" evidence="2">
    <location>
        <begin position="216"/>
        <end position="235"/>
    </location>
</feature>
<feature type="transmembrane region" description="Helical" evidence="2">
    <location>
        <begin position="158"/>
        <end position="176"/>
    </location>
</feature>
<proteinExistence type="predicted"/>
<dbReference type="PANTHER" id="PTHR16189">
    <property type="entry name" value="TRANSMEMBRANE PROTEIN 104-RELATED"/>
    <property type="match status" value="1"/>
</dbReference>
<dbReference type="Proteomes" id="UP000219813">
    <property type="component" value="Chromosome 13"/>
</dbReference>
<evidence type="ECO:0000313" key="4">
    <source>
        <dbReference type="Proteomes" id="UP000219813"/>
    </source>
</evidence>
<keyword evidence="4" id="KW-1185">Reference proteome</keyword>
<feature type="transmembrane region" description="Helical" evidence="2">
    <location>
        <begin position="1586"/>
        <end position="1604"/>
    </location>
</feature>
<feature type="region of interest" description="Disordered" evidence="1">
    <location>
        <begin position="1071"/>
        <end position="1091"/>
    </location>
</feature>
<reference evidence="3 4" key="1">
    <citation type="submission" date="2016-06" db="EMBL/GenBank/DDBJ databases">
        <authorList>
            <consortium name="Pathogen Informatics"/>
        </authorList>
    </citation>
    <scope>NUCLEOTIDE SEQUENCE [LARGE SCALE GENOMIC DNA]</scope>
</reference>
<evidence type="ECO:0000313" key="3">
    <source>
        <dbReference type="EMBL" id="SCP02536.1"/>
    </source>
</evidence>
<feature type="transmembrane region" description="Helical" evidence="2">
    <location>
        <begin position="74"/>
        <end position="93"/>
    </location>
</feature>
<dbReference type="GeneID" id="39870894"/>
<organism evidence="3 4">
    <name type="scientific">Plasmodium malariae</name>
    <dbReference type="NCBI Taxonomy" id="5858"/>
    <lineage>
        <taxon>Eukaryota</taxon>
        <taxon>Sar</taxon>
        <taxon>Alveolata</taxon>
        <taxon>Apicomplexa</taxon>
        <taxon>Aconoidasida</taxon>
        <taxon>Haemosporida</taxon>
        <taxon>Plasmodiidae</taxon>
        <taxon>Plasmodium</taxon>
        <taxon>Plasmodium (Plasmodium)</taxon>
    </lineage>
</organism>
<evidence type="ECO:0000256" key="1">
    <source>
        <dbReference type="SAM" id="MobiDB-lite"/>
    </source>
</evidence>
<name>A0A1D3TCC5_PLAMA</name>
<feature type="transmembrane region" description="Helical" evidence="2">
    <location>
        <begin position="182"/>
        <end position="204"/>
    </location>
</feature>
<feature type="region of interest" description="Disordered" evidence="1">
    <location>
        <begin position="877"/>
        <end position="896"/>
    </location>
</feature>
<sequence>MTVKDVTFYQNHLNEEKNTEYHKLKLLEEDTENIYNEYENSKRYDHKKAYIEKVKRLKEKKYFGNKTIGKKSSYIYLINQIFGSGIVSIPYIFKSSGWLPCLIANVGICLLTIFNTILFLRAMTMIPNNIHFNKRYEYISTVCYFLGKNNIFFWCMQVCYYASILGSNIISIIIVSHAVDNIIINIFGYTVGIVMYPNFQLNFFTDVNELYYNKNYILCLTVGYLINASISIYFSQSNLEDNMKIQLISFLFLMSTIFQMMFLSGLKLYRYSNTNIGISNNGIKKYAGIKYPTAFGDFNFKQLLSSYISAYSAVTVIPCWANEMKSDVKIIKTVWLSNFFCCFIYYIFGYILCTAYPNINSDNILYDILQNPFINNYMKVTIYLFDLLTIAPGIYVYCIATRYNLINSNMCSEKIAFIFGTILPFLISFFFTSRIIFENIFTWSSLIFSYTCNFIAPSVIYLIACKNIPYSEKNPLQHTHVLYDPKEYKKKKSLYNIFYSKIAIKEKDTEHYNPLDLNIKNKDGEKEQIKEEQEIGEQNGIIKKFQVQRNYSPTEEQENIELKLDRAKLPHKSHHATFLKNNSIHTSNTRKIRKSDEHNIINSINCSNDINVSTEKMSSFITAVDNKVNGTMTIQDNDIIENGNVNSRVRISEDEKEKNLSNYLEEEKSKNIIPLGNVSNKHIDENRKESNWDNTCENYVVPISKGLITEFGKDEYQINKNSKKKKKKCVSLKVENNYILTHKESSDWEAKKKKKPTEIEEKGIIEKVENHEPNINKKKLGENETNGSLPIHDLFEEEENNNYNSKDDIEKGRKMSGKCYNGKKSKTDKLEFRKFNSLFNMKSKNISEKDSKEKHKLSNNIRRSRKHKTVMGFEKNKKDKKVSIQDGQTFSQSSDSSDNDILYDKIIADLSRNIYNDIKIVKESYERDEYLINYSDIFDSFLNLKLILESNYNGKNTIYNFYNSCITNKTHFNKTIKESNNVMHNSFNTSTFPNNYYLNNVTTEIPHSVGITIKEKKMASQENSEEHDTVLQTKDLQEFTEPKRNKMNEQKYEEMGRTYGVNTIMDNCPLSSREEKKKELDGVEEDEEKEEGAVINLSDDIYERNISELEKKFHMFINGINNKQNFTWNFDGNKNKNKLGKVINNKNINVSNVQNIFQPNDITNSYYERSKSENYFRALSLCKKGLHYDVQSDKFNTMHILKSSKSCGNSLLNYRSTDTNIINDFIQTKSVDYSRKFKHVPLESSENIFNYFIPNDDAGLGKKPKKGIKNIITDTQAPLEMVASNENENENENEHIYTENALITNTNSSEFDITKYFFKNGHDMFPLIDENKLAVNKEKIKNFKTEDSVCVNKNNIQSEDKNFMHINSYNKKIKMYKDVNTLAVPDNVYNVIPKINKVSGGNNVDDTINNIFNYYKYNFLLSFSEKHNNNKKKRDFNKHINIRNEYFLQNSINRESNNVNGSYAVNSENEINGTHCENNEVNYYNVEDNSDTHIRTKTYSNINSKFHYLRKFQNDEKKEPLLNTHQKVKQYDELPTINLICSEKPLYGYEDAYKIDDYVNGKINENIIHVYPCRYLRIKHVTITKMLLFIAVQLLLISVFYDFIY</sequence>